<gene>
    <name evidence="1" type="ORF">GWI33_004808</name>
</gene>
<organism evidence="1 2">
    <name type="scientific">Rhynchophorus ferrugineus</name>
    <name type="common">Red palm weevil</name>
    <name type="synonym">Curculio ferrugineus</name>
    <dbReference type="NCBI Taxonomy" id="354439"/>
    <lineage>
        <taxon>Eukaryota</taxon>
        <taxon>Metazoa</taxon>
        <taxon>Ecdysozoa</taxon>
        <taxon>Arthropoda</taxon>
        <taxon>Hexapoda</taxon>
        <taxon>Insecta</taxon>
        <taxon>Pterygota</taxon>
        <taxon>Neoptera</taxon>
        <taxon>Endopterygota</taxon>
        <taxon>Coleoptera</taxon>
        <taxon>Polyphaga</taxon>
        <taxon>Cucujiformia</taxon>
        <taxon>Curculionidae</taxon>
        <taxon>Dryophthorinae</taxon>
        <taxon>Rhynchophorus</taxon>
    </lineage>
</organism>
<dbReference type="AlphaFoldDB" id="A0A834IP07"/>
<dbReference type="EMBL" id="JAACXV010000243">
    <property type="protein sequence ID" value="KAF7281395.1"/>
    <property type="molecule type" value="Genomic_DNA"/>
</dbReference>
<proteinExistence type="predicted"/>
<protein>
    <recommendedName>
        <fullName evidence="3">Reverse transcriptase zinc-binding domain-containing protein</fullName>
    </recommendedName>
</protein>
<name>A0A834IP07_RHYFE</name>
<comment type="caution">
    <text evidence="1">The sequence shown here is derived from an EMBL/GenBank/DDBJ whole genome shotgun (WGS) entry which is preliminary data.</text>
</comment>
<accession>A0A834IP07</accession>
<evidence type="ECO:0000313" key="1">
    <source>
        <dbReference type="EMBL" id="KAF7281395.1"/>
    </source>
</evidence>
<evidence type="ECO:0008006" key="3">
    <source>
        <dbReference type="Google" id="ProtNLM"/>
    </source>
</evidence>
<reference evidence="1" key="1">
    <citation type="submission" date="2020-08" db="EMBL/GenBank/DDBJ databases">
        <title>Genome sequencing and assembly of the red palm weevil Rhynchophorus ferrugineus.</title>
        <authorList>
            <person name="Dias G.B."/>
            <person name="Bergman C.M."/>
            <person name="Manee M."/>
        </authorList>
    </citation>
    <scope>NUCLEOTIDE SEQUENCE</scope>
    <source>
        <strain evidence="1">AA-2017</strain>
        <tissue evidence="1">Whole larva</tissue>
    </source>
</reference>
<keyword evidence="2" id="KW-1185">Reference proteome</keyword>
<dbReference type="Proteomes" id="UP000625711">
    <property type="component" value="Unassembled WGS sequence"/>
</dbReference>
<sequence length="125" mass="14600">MKAVGKIKVELRPRMPVFCDKHTSVDWLSWEVPMNYHLTQALKGHGVFRSYLKKIGKTQTDECWYCGEADTPSHTLFVCHEWLWLREGAEETVGERVTVDSTRSPLGGKMKGKCEDEMRKWRQNR</sequence>
<dbReference type="OrthoDB" id="6777517at2759"/>
<evidence type="ECO:0000313" key="2">
    <source>
        <dbReference type="Proteomes" id="UP000625711"/>
    </source>
</evidence>